<dbReference type="PANTHER" id="PTHR11785">
    <property type="entry name" value="AMINO ACID TRANSPORTER"/>
    <property type="match status" value="1"/>
</dbReference>
<evidence type="ECO:0000256" key="5">
    <source>
        <dbReference type="SAM" id="MobiDB-lite"/>
    </source>
</evidence>
<name>A0A0L6V8Q0_9BASI</name>
<evidence type="ECO:0000256" key="3">
    <source>
        <dbReference type="ARBA" id="ARBA00022989"/>
    </source>
</evidence>
<proteinExistence type="predicted"/>
<dbReference type="STRING" id="27349.A0A0L6V8Q0"/>
<dbReference type="Pfam" id="PF13520">
    <property type="entry name" value="AA_permease_2"/>
    <property type="match status" value="1"/>
</dbReference>
<feature type="compositionally biased region" description="Basic and acidic residues" evidence="5">
    <location>
        <begin position="7"/>
        <end position="18"/>
    </location>
</feature>
<feature type="transmembrane region" description="Helical" evidence="6">
    <location>
        <begin position="468"/>
        <end position="488"/>
    </location>
</feature>
<feature type="transmembrane region" description="Helical" evidence="6">
    <location>
        <begin position="372"/>
        <end position="395"/>
    </location>
</feature>
<dbReference type="GO" id="GO:0015179">
    <property type="term" value="F:L-amino acid transmembrane transporter activity"/>
    <property type="evidence" value="ECO:0007669"/>
    <property type="project" value="TreeGrafter"/>
</dbReference>
<evidence type="ECO:0000313" key="7">
    <source>
        <dbReference type="EMBL" id="KNZ57148.1"/>
    </source>
</evidence>
<dbReference type="VEuPathDB" id="FungiDB:VP01_2229g2"/>
<reference evidence="7 8" key="1">
    <citation type="submission" date="2015-08" db="EMBL/GenBank/DDBJ databases">
        <title>Next Generation Sequencing and Analysis of the Genome of Puccinia sorghi L Schw, the Causal Agent of Maize Common Rust.</title>
        <authorList>
            <person name="Rochi L."/>
            <person name="Burguener G."/>
            <person name="Darino M."/>
            <person name="Turjanski A."/>
            <person name="Kreff E."/>
            <person name="Dieguez M.J."/>
            <person name="Sacco F."/>
        </authorList>
    </citation>
    <scope>NUCLEOTIDE SEQUENCE [LARGE SCALE GENOMIC DNA]</scope>
    <source>
        <strain evidence="7 8">RO10H11247</strain>
    </source>
</reference>
<feature type="region of interest" description="Disordered" evidence="5">
    <location>
        <begin position="1"/>
        <end position="42"/>
    </location>
</feature>
<feature type="transmembrane region" description="Helical" evidence="6">
    <location>
        <begin position="228"/>
        <end position="250"/>
    </location>
</feature>
<feature type="transmembrane region" description="Helical" evidence="6">
    <location>
        <begin position="494"/>
        <end position="517"/>
    </location>
</feature>
<evidence type="ECO:0000256" key="6">
    <source>
        <dbReference type="SAM" id="Phobius"/>
    </source>
</evidence>
<dbReference type="InterPro" id="IPR002293">
    <property type="entry name" value="AA/rel_permease1"/>
</dbReference>
<feature type="transmembrane region" description="Helical" evidence="6">
    <location>
        <begin position="415"/>
        <end position="436"/>
    </location>
</feature>
<evidence type="ECO:0000256" key="1">
    <source>
        <dbReference type="ARBA" id="ARBA00004141"/>
    </source>
</evidence>
<dbReference type="AlphaFoldDB" id="A0A0L6V8Q0"/>
<dbReference type="Proteomes" id="UP000037035">
    <property type="component" value="Unassembled WGS sequence"/>
</dbReference>
<gene>
    <name evidence="7" type="ORF">VP01_2229g2</name>
</gene>
<evidence type="ECO:0000256" key="4">
    <source>
        <dbReference type="ARBA" id="ARBA00023136"/>
    </source>
</evidence>
<feature type="transmembrane region" description="Helical" evidence="6">
    <location>
        <begin position="262"/>
        <end position="285"/>
    </location>
</feature>
<evidence type="ECO:0008006" key="9">
    <source>
        <dbReference type="Google" id="ProtNLM"/>
    </source>
</evidence>
<evidence type="ECO:0000256" key="2">
    <source>
        <dbReference type="ARBA" id="ARBA00022692"/>
    </source>
</evidence>
<dbReference type="EMBL" id="LAVV01007091">
    <property type="protein sequence ID" value="KNZ57148.1"/>
    <property type="molecule type" value="Genomic_DNA"/>
</dbReference>
<keyword evidence="8" id="KW-1185">Reference proteome</keyword>
<protein>
    <recommendedName>
        <fullName evidence="9">Amino acid permease/ SLC12A domain-containing protein</fullName>
    </recommendedName>
</protein>
<dbReference type="Gene3D" id="1.20.1740.10">
    <property type="entry name" value="Amino acid/polyamine transporter I"/>
    <property type="match status" value="1"/>
</dbReference>
<comment type="subcellular location">
    <subcellularLocation>
        <location evidence="1">Membrane</location>
        <topology evidence="1">Multi-pass membrane protein</topology>
    </subcellularLocation>
</comment>
<feature type="transmembrane region" description="Helical" evidence="6">
    <location>
        <begin position="291"/>
        <end position="312"/>
    </location>
</feature>
<dbReference type="GO" id="GO:0016020">
    <property type="term" value="C:membrane"/>
    <property type="evidence" value="ECO:0007669"/>
    <property type="project" value="UniProtKB-SubCell"/>
</dbReference>
<comment type="caution">
    <text evidence="7">The sequence shown here is derived from an EMBL/GenBank/DDBJ whole genome shotgun (WGS) entry which is preliminary data.</text>
</comment>
<feature type="compositionally biased region" description="Acidic residues" evidence="5">
    <location>
        <begin position="21"/>
        <end position="37"/>
    </location>
</feature>
<accession>A0A0L6V8Q0</accession>
<feature type="transmembrane region" description="Helical" evidence="6">
    <location>
        <begin position="529"/>
        <end position="549"/>
    </location>
</feature>
<dbReference type="PANTHER" id="PTHR11785:SF512">
    <property type="entry name" value="SOBREMESA, ISOFORM B"/>
    <property type="match status" value="1"/>
</dbReference>
<keyword evidence="3 6" id="KW-1133">Transmembrane helix</keyword>
<dbReference type="OrthoDB" id="5982228at2759"/>
<sequence length="622" mass="68210">MEDDQEKFERHLQRRDSFGAEGEEEEEEEEEDDEDDILVYSDSTTLNNGQQSLLLSSTSSQPSSPRPQTFKSPRIRAGSFSFNFSTHLLPLANSLETVQHSLPTLSTTSAIALVVSSQIGSGIFSSPGILSQNCGSPGASLIVWLLAGILAWTGASSFAELGAAIPVNGGAQAYLNYSFGGWASYLFIWTNLVALKVCPSFFLSFFPSLSQNLCPPFCWVRDTCSQDLLLSFPLSALNIYVGYCISYTAFKASPSESARAIPMIVIKVVAILIMLSISAINGLSYKAGKHFQIILTTIKLLSLLAIILMALVRLAKGQQSHNFLAHNIFRNSSTSPSDLASALYSGLWAFDGWDSGNYIAGELRRASKTLPIVIHSSMGIVVSLMILTNWSYLIVLPLQIVTQSNTIGLEFGRVIFGPIGGFIFSLIVTLSCFGTLNSSVFTTSRLVSVAAEERYIPKVFSNINQKTLTPLNALGLHAFLTIIMISLGDFKSLIGFYGTCAWSFYLLTVGSLLLLRIREPDLERPYQTWIINPITFSTVASFLLLMPIFSAPLQSLAAFGKSLYMGPRKENGCIERESDYVQGLSFQGCRFTILRPTRRFANPVSSSLPLICFFWDAEECGR</sequence>
<evidence type="ECO:0000313" key="8">
    <source>
        <dbReference type="Proteomes" id="UP000037035"/>
    </source>
</evidence>
<keyword evidence="2 6" id="KW-0812">Transmembrane</keyword>
<keyword evidence="4 6" id="KW-0472">Membrane</keyword>
<feature type="transmembrane region" description="Helical" evidence="6">
    <location>
        <begin position="141"/>
        <end position="165"/>
    </location>
</feature>
<organism evidence="7 8">
    <name type="scientific">Puccinia sorghi</name>
    <dbReference type="NCBI Taxonomy" id="27349"/>
    <lineage>
        <taxon>Eukaryota</taxon>
        <taxon>Fungi</taxon>
        <taxon>Dikarya</taxon>
        <taxon>Basidiomycota</taxon>
        <taxon>Pucciniomycotina</taxon>
        <taxon>Pucciniomycetes</taxon>
        <taxon>Pucciniales</taxon>
        <taxon>Pucciniaceae</taxon>
        <taxon>Puccinia</taxon>
    </lineage>
</organism>
<dbReference type="InterPro" id="IPR050598">
    <property type="entry name" value="AminoAcid_Transporter"/>
</dbReference>